<protein>
    <submittedName>
        <fullName evidence="2">Uncharacterized protein</fullName>
    </submittedName>
</protein>
<dbReference type="Proteomes" id="UP000821853">
    <property type="component" value="Unassembled WGS sequence"/>
</dbReference>
<dbReference type="InterPro" id="IPR036514">
    <property type="entry name" value="SGNH_hydro_sf"/>
</dbReference>
<accession>A0A9J6GXB3</accession>
<feature type="region of interest" description="Disordered" evidence="1">
    <location>
        <begin position="351"/>
        <end position="383"/>
    </location>
</feature>
<sequence length="383" mass="43539">MQEIAQIVRTVPGSVEAVPTPIGSSRPAFLVNVFVYTPVFPRNQVFPLQKMTTVRGPRGTRNYFLGIWFRRPFPREPRHAREVGESKEQLTWRFPKHPPTSAVIRNSQTRHRHQHFNPYDKAAPAFITIRGATTELEHYGCDETLRRLRRLVNNTLRTRPELQKLVVSCVFPRHTNHRLDRPNDHFVKWFNWEARNFNETIRSYCRRPTKVTYVDYQFDSLPPRRFLAADGLHPSFLGVAVMAQTLRGLLIRDVTTTAPGWSSKAATASSPSHYQPATQTNIVPVRDAASSEPRITDHHANQENINAASPAAAAENPEDCRHPPIVNTVQVHFPGVLADNIDVEFPTIAESMTPGTPVQQRRSILTTDNLRQPPTPAPRIRTD</sequence>
<dbReference type="SUPFAM" id="SSF52266">
    <property type="entry name" value="SGNH hydrolase"/>
    <property type="match status" value="1"/>
</dbReference>
<feature type="region of interest" description="Disordered" evidence="1">
    <location>
        <begin position="261"/>
        <end position="283"/>
    </location>
</feature>
<evidence type="ECO:0000256" key="1">
    <source>
        <dbReference type="SAM" id="MobiDB-lite"/>
    </source>
</evidence>
<dbReference type="VEuPathDB" id="VectorBase:HLOH_041773"/>
<feature type="compositionally biased region" description="Polar residues" evidence="1">
    <location>
        <begin position="353"/>
        <end position="372"/>
    </location>
</feature>
<keyword evidence="3" id="KW-1185">Reference proteome</keyword>
<dbReference type="Gene3D" id="3.40.50.1110">
    <property type="entry name" value="SGNH hydrolase"/>
    <property type="match status" value="1"/>
</dbReference>
<reference evidence="2 3" key="1">
    <citation type="journal article" date="2020" name="Cell">
        <title>Large-Scale Comparative Analyses of Tick Genomes Elucidate Their Genetic Diversity and Vector Capacities.</title>
        <authorList>
            <consortium name="Tick Genome and Microbiome Consortium (TIGMIC)"/>
            <person name="Jia N."/>
            <person name="Wang J."/>
            <person name="Shi W."/>
            <person name="Du L."/>
            <person name="Sun Y."/>
            <person name="Zhan W."/>
            <person name="Jiang J.F."/>
            <person name="Wang Q."/>
            <person name="Zhang B."/>
            <person name="Ji P."/>
            <person name="Bell-Sakyi L."/>
            <person name="Cui X.M."/>
            <person name="Yuan T.T."/>
            <person name="Jiang B.G."/>
            <person name="Yang W.F."/>
            <person name="Lam T.T."/>
            <person name="Chang Q.C."/>
            <person name="Ding S.J."/>
            <person name="Wang X.J."/>
            <person name="Zhu J.G."/>
            <person name="Ruan X.D."/>
            <person name="Zhao L."/>
            <person name="Wei J.T."/>
            <person name="Ye R.Z."/>
            <person name="Que T.C."/>
            <person name="Du C.H."/>
            <person name="Zhou Y.H."/>
            <person name="Cheng J.X."/>
            <person name="Dai P.F."/>
            <person name="Guo W.B."/>
            <person name="Han X.H."/>
            <person name="Huang E.J."/>
            <person name="Li L.F."/>
            <person name="Wei W."/>
            <person name="Gao Y.C."/>
            <person name="Liu J.Z."/>
            <person name="Shao H.Z."/>
            <person name="Wang X."/>
            <person name="Wang C.C."/>
            <person name="Yang T.C."/>
            <person name="Huo Q.B."/>
            <person name="Li W."/>
            <person name="Chen H.Y."/>
            <person name="Chen S.E."/>
            <person name="Zhou L.G."/>
            <person name="Ni X.B."/>
            <person name="Tian J.H."/>
            <person name="Sheng Y."/>
            <person name="Liu T."/>
            <person name="Pan Y.S."/>
            <person name="Xia L.Y."/>
            <person name="Li J."/>
            <person name="Zhao F."/>
            <person name="Cao W.C."/>
        </authorList>
    </citation>
    <scope>NUCLEOTIDE SEQUENCE [LARGE SCALE GENOMIC DNA]</scope>
    <source>
        <strain evidence="2">HaeL-2018</strain>
    </source>
</reference>
<evidence type="ECO:0000313" key="2">
    <source>
        <dbReference type="EMBL" id="KAH9378940.1"/>
    </source>
</evidence>
<dbReference type="AlphaFoldDB" id="A0A9J6GXB3"/>
<gene>
    <name evidence="2" type="ORF">HPB48_003341</name>
</gene>
<feature type="compositionally biased region" description="Polar residues" evidence="1">
    <location>
        <begin position="261"/>
        <end position="282"/>
    </location>
</feature>
<organism evidence="2 3">
    <name type="scientific">Haemaphysalis longicornis</name>
    <name type="common">Bush tick</name>
    <dbReference type="NCBI Taxonomy" id="44386"/>
    <lineage>
        <taxon>Eukaryota</taxon>
        <taxon>Metazoa</taxon>
        <taxon>Ecdysozoa</taxon>
        <taxon>Arthropoda</taxon>
        <taxon>Chelicerata</taxon>
        <taxon>Arachnida</taxon>
        <taxon>Acari</taxon>
        <taxon>Parasitiformes</taxon>
        <taxon>Ixodida</taxon>
        <taxon>Ixodoidea</taxon>
        <taxon>Ixodidae</taxon>
        <taxon>Haemaphysalinae</taxon>
        <taxon>Haemaphysalis</taxon>
    </lineage>
</organism>
<proteinExistence type="predicted"/>
<dbReference type="OrthoDB" id="10072345at2759"/>
<evidence type="ECO:0000313" key="3">
    <source>
        <dbReference type="Proteomes" id="UP000821853"/>
    </source>
</evidence>
<dbReference type="EMBL" id="JABSTR010000009">
    <property type="protein sequence ID" value="KAH9378940.1"/>
    <property type="molecule type" value="Genomic_DNA"/>
</dbReference>
<comment type="caution">
    <text evidence="2">The sequence shown here is derived from an EMBL/GenBank/DDBJ whole genome shotgun (WGS) entry which is preliminary data.</text>
</comment>
<name>A0A9J6GXB3_HAELO</name>